<protein>
    <submittedName>
        <fullName evidence="1">Uncharacterized protein</fullName>
    </submittedName>
</protein>
<feature type="non-terminal residue" evidence="1">
    <location>
        <position position="1"/>
    </location>
</feature>
<organism evidence="1">
    <name type="scientific">Macaca mulatta</name>
    <name type="common">Rhesus macaque</name>
    <dbReference type="NCBI Taxonomy" id="9544"/>
    <lineage>
        <taxon>Eukaryota</taxon>
        <taxon>Metazoa</taxon>
        <taxon>Chordata</taxon>
        <taxon>Craniata</taxon>
        <taxon>Vertebrata</taxon>
        <taxon>Euteleostomi</taxon>
        <taxon>Mammalia</taxon>
        <taxon>Eutheria</taxon>
        <taxon>Euarchontoglires</taxon>
        <taxon>Primates</taxon>
        <taxon>Haplorrhini</taxon>
        <taxon>Catarrhini</taxon>
        <taxon>Cercopithecidae</taxon>
        <taxon>Cercopithecinae</taxon>
        <taxon>Macaca</taxon>
    </lineage>
</organism>
<dbReference type="PANTHER" id="PTHR46254:SF6">
    <property type="entry name" value="HIGH MOBILITY GROUP AT-HOOK 2"/>
    <property type="match status" value="1"/>
</dbReference>
<feature type="non-terminal residue" evidence="1">
    <location>
        <position position="73"/>
    </location>
</feature>
<dbReference type="PANTHER" id="PTHR46254">
    <property type="entry name" value="PROTEIN GVQW1-RELATED"/>
    <property type="match status" value="1"/>
</dbReference>
<gene>
    <name evidence="1" type="ORF">EGK_17439</name>
</gene>
<name>G7MX68_MACMU</name>
<dbReference type="EMBL" id="CM001259">
    <property type="protein sequence ID" value="EHH27277.1"/>
    <property type="molecule type" value="Genomic_DNA"/>
</dbReference>
<reference evidence="1" key="1">
    <citation type="journal article" date="2011" name="Nat. Biotechnol.">
        <title>Genome sequencing and comparison of two nonhuman primate animal models, the cynomolgus and Chinese rhesus macaques.</title>
        <authorList>
            <person name="Yan G."/>
            <person name="Zhang G."/>
            <person name="Fang X."/>
            <person name="Zhang Y."/>
            <person name="Li C."/>
            <person name="Ling F."/>
            <person name="Cooper D.N."/>
            <person name="Li Q."/>
            <person name="Li Y."/>
            <person name="van Gool A.J."/>
            <person name="Du H."/>
            <person name="Chen J."/>
            <person name="Chen R."/>
            <person name="Zhang P."/>
            <person name="Huang Z."/>
            <person name="Thompson J.R."/>
            <person name="Meng Y."/>
            <person name="Bai Y."/>
            <person name="Wang J."/>
            <person name="Zhuo M."/>
            <person name="Wang T."/>
            <person name="Huang Y."/>
            <person name="Wei L."/>
            <person name="Li J."/>
            <person name="Wang Z."/>
            <person name="Hu H."/>
            <person name="Yang P."/>
            <person name="Le L."/>
            <person name="Stenson P.D."/>
            <person name="Li B."/>
            <person name="Liu X."/>
            <person name="Ball E.V."/>
            <person name="An N."/>
            <person name="Huang Q."/>
            <person name="Zhang Y."/>
            <person name="Fan W."/>
            <person name="Zhang X."/>
            <person name="Li Y."/>
            <person name="Wang W."/>
            <person name="Katze M.G."/>
            <person name="Su B."/>
            <person name="Nielsen R."/>
            <person name="Yang H."/>
            <person name="Wang J."/>
            <person name="Wang X."/>
            <person name="Wang J."/>
        </authorList>
    </citation>
    <scope>NUCLEOTIDE SEQUENCE [LARGE SCALE GENOMIC DNA]</scope>
    <source>
        <strain evidence="1">CR-5</strain>
    </source>
</reference>
<sequence>FFFFFFEKESRSVAEAGVQWCSFGSLQPPPPGFKRFSCLSLPSSWDYMHVPPRPANFCIFSRHRVSPCWSGWS</sequence>
<dbReference type="AlphaFoldDB" id="G7MX68"/>
<dbReference type="Proteomes" id="UP000013456">
    <property type="component" value="Chromosome 7"/>
</dbReference>
<evidence type="ECO:0000313" key="1">
    <source>
        <dbReference type="EMBL" id="EHH27277.1"/>
    </source>
</evidence>
<proteinExistence type="predicted"/>
<accession>G7MX68</accession>